<name>A0AAD8MI61_9APIA</name>
<proteinExistence type="predicted"/>
<evidence type="ECO:0000313" key="5">
    <source>
        <dbReference type="EMBL" id="KAK1376920.1"/>
    </source>
</evidence>
<dbReference type="GO" id="GO:0003677">
    <property type="term" value="F:DNA binding"/>
    <property type="evidence" value="ECO:0007669"/>
    <property type="project" value="InterPro"/>
</dbReference>
<keyword evidence="3" id="KW-0539">Nucleus</keyword>
<dbReference type="GO" id="GO:0003700">
    <property type="term" value="F:DNA-binding transcription factor activity"/>
    <property type="evidence" value="ECO:0007669"/>
    <property type="project" value="InterPro"/>
</dbReference>
<keyword evidence="6" id="KW-1185">Reference proteome</keyword>
<dbReference type="SUPFAM" id="SSF46689">
    <property type="entry name" value="Homeodomain-like"/>
    <property type="match status" value="1"/>
</dbReference>
<reference evidence="5" key="2">
    <citation type="submission" date="2023-05" db="EMBL/GenBank/DDBJ databases">
        <authorList>
            <person name="Schelkunov M.I."/>
        </authorList>
    </citation>
    <scope>NUCLEOTIDE SEQUENCE</scope>
    <source>
        <strain evidence="5">Hsosn_3</strain>
        <tissue evidence="5">Leaf</tissue>
    </source>
</reference>
<protein>
    <submittedName>
        <fullName evidence="5">Uncharacterized protein</fullName>
    </submittedName>
</protein>
<dbReference type="EMBL" id="JAUIZM010000007">
    <property type="protein sequence ID" value="KAK1376920.1"/>
    <property type="molecule type" value="Genomic_DNA"/>
</dbReference>
<dbReference type="PANTHER" id="PTHR31442">
    <property type="entry name" value="HOMEODOMAIN-LIKE SUPERFAMILY PROTEIN-RELATED"/>
    <property type="match status" value="1"/>
</dbReference>
<organism evidence="5 6">
    <name type="scientific">Heracleum sosnowskyi</name>
    <dbReference type="NCBI Taxonomy" id="360622"/>
    <lineage>
        <taxon>Eukaryota</taxon>
        <taxon>Viridiplantae</taxon>
        <taxon>Streptophyta</taxon>
        <taxon>Embryophyta</taxon>
        <taxon>Tracheophyta</taxon>
        <taxon>Spermatophyta</taxon>
        <taxon>Magnoliopsida</taxon>
        <taxon>eudicotyledons</taxon>
        <taxon>Gunneridae</taxon>
        <taxon>Pentapetalae</taxon>
        <taxon>asterids</taxon>
        <taxon>campanulids</taxon>
        <taxon>Apiales</taxon>
        <taxon>Apiaceae</taxon>
        <taxon>Apioideae</taxon>
        <taxon>apioid superclade</taxon>
        <taxon>Tordylieae</taxon>
        <taxon>Tordyliinae</taxon>
        <taxon>Heracleum</taxon>
    </lineage>
</organism>
<dbReference type="InterPro" id="IPR009057">
    <property type="entry name" value="Homeodomain-like_sf"/>
</dbReference>
<evidence type="ECO:0000313" key="6">
    <source>
        <dbReference type="Proteomes" id="UP001237642"/>
    </source>
</evidence>
<keyword evidence="2" id="KW-0804">Transcription</keyword>
<dbReference type="InterPro" id="IPR044841">
    <property type="entry name" value="LUX/BOA-like"/>
</dbReference>
<comment type="caution">
    <text evidence="5">The sequence shown here is derived from an EMBL/GenBank/DDBJ whole genome shotgun (WGS) entry which is preliminary data.</text>
</comment>
<dbReference type="NCBIfam" id="TIGR01557">
    <property type="entry name" value="myb_SHAQKYF"/>
    <property type="match status" value="1"/>
</dbReference>
<evidence type="ECO:0000256" key="1">
    <source>
        <dbReference type="ARBA" id="ARBA00023015"/>
    </source>
</evidence>
<dbReference type="Proteomes" id="UP001237642">
    <property type="component" value="Unassembled WGS sequence"/>
</dbReference>
<evidence type="ECO:0000256" key="2">
    <source>
        <dbReference type="ARBA" id="ARBA00023163"/>
    </source>
</evidence>
<evidence type="ECO:0000256" key="3">
    <source>
        <dbReference type="ARBA" id="ARBA00023242"/>
    </source>
</evidence>
<dbReference type="PANTHER" id="PTHR31442:SF29">
    <property type="entry name" value="HOMEODOMAIN-LIKE SUPERFAMILY PROTEIN"/>
    <property type="match status" value="1"/>
</dbReference>
<feature type="compositionally biased region" description="Polar residues" evidence="4">
    <location>
        <begin position="1"/>
        <end position="26"/>
    </location>
</feature>
<keyword evidence="1" id="KW-0805">Transcription regulation</keyword>
<accession>A0AAD8MI61</accession>
<evidence type="ECO:0000256" key="4">
    <source>
        <dbReference type="SAM" id="MobiDB-lite"/>
    </source>
</evidence>
<dbReference type="Gene3D" id="1.10.10.60">
    <property type="entry name" value="Homeodomain-like"/>
    <property type="match status" value="1"/>
</dbReference>
<dbReference type="InterPro" id="IPR006447">
    <property type="entry name" value="Myb_dom_plants"/>
</dbReference>
<feature type="compositionally biased region" description="Basic and acidic residues" evidence="4">
    <location>
        <begin position="27"/>
        <end position="39"/>
    </location>
</feature>
<dbReference type="GO" id="GO:0005634">
    <property type="term" value="C:nucleus"/>
    <property type="evidence" value="ECO:0007669"/>
    <property type="project" value="TreeGrafter"/>
</dbReference>
<sequence length="153" mass="17360">MMVSENAENNVGEASNRANTSSGDETFQTRENRKRKESEGSCSETLDDAEDESNVPKKKSFSWTSEMHRKFMDAIAQIGEDRAFPKTIVEVMNQDLRGKMLLAICRIVGEEIHMHKISSAILYEKGKEKSYIVHVIDTLLKPIHHSQRSTAVF</sequence>
<feature type="region of interest" description="Disordered" evidence="4">
    <location>
        <begin position="1"/>
        <end position="60"/>
    </location>
</feature>
<dbReference type="AlphaFoldDB" id="A0AAD8MI61"/>
<reference evidence="5" key="1">
    <citation type="submission" date="2023-02" db="EMBL/GenBank/DDBJ databases">
        <title>Genome of toxic invasive species Heracleum sosnowskyi carries increased number of genes despite the absence of recent whole-genome duplications.</title>
        <authorList>
            <person name="Schelkunov M."/>
            <person name="Shtratnikova V."/>
            <person name="Makarenko M."/>
            <person name="Klepikova A."/>
            <person name="Omelchenko D."/>
            <person name="Novikova G."/>
            <person name="Obukhova E."/>
            <person name="Bogdanov V."/>
            <person name="Penin A."/>
            <person name="Logacheva M."/>
        </authorList>
    </citation>
    <scope>NUCLEOTIDE SEQUENCE</scope>
    <source>
        <strain evidence="5">Hsosn_3</strain>
        <tissue evidence="5">Leaf</tissue>
    </source>
</reference>
<gene>
    <name evidence="5" type="ORF">POM88_033113</name>
</gene>